<proteinExistence type="predicted"/>
<evidence type="ECO:0000313" key="2">
    <source>
        <dbReference type="EMBL" id="AZS31986.1"/>
    </source>
</evidence>
<dbReference type="PROSITE" id="PS51257">
    <property type="entry name" value="PROKAR_LIPOPROTEIN"/>
    <property type="match status" value="1"/>
</dbReference>
<gene>
    <name evidence="2" type="ORF">D8S85_10550</name>
</gene>
<dbReference type="AlphaFoldDB" id="A0A3S9VZM0"/>
<keyword evidence="3" id="KW-1185">Reference proteome</keyword>
<dbReference type="EMBL" id="CP032819">
    <property type="protein sequence ID" value="AZS31986.1"/>
    <property type="molecule type" value="Genomic_DNA"/>
</dbReference>
<evidence type="ECO:0008006" key="4">
    <source>
        <dbReference type="Google" id="ProtNLM"/>
    </source>
</evidence>
<evidence type="ECO:0000313" key="3">
    <source>
        <dbReference type="Proteomes" id="UP000270673"/>
    </source>
</evidence>
<dbReference type="Proteomes" id="UP000270673">
    <property type="component" value="Chromosome"/>
</dbReference>
<sequence>MKRFSLFLVLAALLFCACDSDTVKVRGEVEGLNGTVKLLAEMPGEPGLTILAQQEVKDGKIDLRTDQFKIPGRVWVDIDGKATVEAILDTKDMIWIKGKIKFPDQIEADGSGLMDEYKEIKKMYKERFGEDIAKIDKRIEKISKKEKLTKDDEVMLGIHQLQKQRFLKKQANWTRDLIVANPRKEISLFLIKDQLVDSLDLQKKLFHKMAVENKESNIYKVLESKLK</sequence>
<evidence type="ECO:0000256" key="1">
    <source>
        <dbReference type="SAM" id="SignalP"/>
    </source>
</evidence>
<accession>A0A3S9VZM0</accession>
<dbReference type="RefSeq" id="WP_106625068.1">
    <property type="nucleotide sequence ID" value="NZ_CP032819.1"/>
</dbReference>
<feature type="chain" id="PRO_5019324856" description="DUF4369 domain-containing protein" evidence="1">
    <location>
        <begin position="18"/>
        <end position="227"/>
    </location>
</feature>
<reference evidence="2 3" key="1">
    <citation type="submission" date="2018-10" db="EMBL/GenBank/DDBJ databases">
        <title>Butyricimonas faecalis sp. nov., isolated from human faeces and emended description of the genus Butyricimonas.</title>
        <authorList>
            <person name="Le Roy T."/>
            <person name="Van der Smissen P."/>
            <person name="Paquot A."/>
            <person name="Delzenne N."/>
            <person name="Muccioli G."/>
            <person name="Collet J.-F."/>
            <person name="Cani P.D."/>
        </authorList>
    </citation>
    <scope>NUCLEOTIDE SEQUENCE [LARGE SCALE GENOMIC DNA]</scope>
    <source>
        <strain evidence="2 3">H184</strain>
    </source>
</reference>
<organism evidence="2 3">
    <name type="scientific">Butyricimonas faecalis</name>
    <dbReference type="NCBI Taxonomy" id="2093856"/>
    <lineage>
        <taxon>Bacteria</taxon>
        <taxon>Pseudomonadati</taxon>
        <taxon>Bacteroidota</taxon>
        <taxon>Bacteroidia</taxon>
        <taxon>Bacteroidales</taxon>
        <taxon>Odoribacteraceae</taxon>
        <taxon>Butyricimonas</taxon>
    </lineage>
</organism>
<name>A0A3S9VZM0_9BACT</name>
<feature type="signal peptide" evidence="1">
    <location>
        <begin position="1"/>
        <end position="17"/>
    </location>
</feature>
<keyword evidence="1" id="KW-0732">Signal</keyword>
<dbReference type="OrthoDB" id="1097428at2"/>
<protein>
    <recommendedName>
        <fullName evidence="4">DUF4369 domain-containing protein</fullName>
    </recommendedName>
</protein>
<dbReference type="KEGG" id="buy:D8S85_10550"/>